<keyword evidence="4" id="KW-0324">Glycolysis</keyword>
<dbReference type="GO" id="GO:0006096">
    <property type="term" value="P:glycolytic process"/>
    <property type="evidence" value="ECO:0007669"/>
    <property type="project" value="UniProtKB-KW"/>
</dbReference>
<name>A0AAV7IRX2_COTGL</name>
<keyword evidence="5" id="KW-0456">Lyase</keyword>
<evidence type="ECO:0000256" key="3">
    <source>
        <dbReference type="ARBA" id="ARBA00013068"/>
    </source>
</evidence>
<comment type="caution">
    <text evidence="6">The sequence shown here is derived from an EMBL/GenBank/DDBJ whole genome shotgun (WGS) entry which is preliminary data.</text>
</comment>
<dbReference type="Pfam" id="PF00274">
    <property type="entry name" value="Glycolytic"/>
    <property type="match status" value="1"/>
</dbReference>
<comment type="similarity">
    <text evidence="2">Belongs to the class I fructose-bisphosphate aldolase family.</text>
</comment>
<gene>
    <name evidence="6" type="ORF">KQX54_018880</name>
</gene>
<evidence type="ECO:0000256" key="1">
    <source>
        <dbReference type="ARBA" id="ARBA00004714"/>
    </source>
</evidence>
<evidence type="ECO:0000256" key="2">
    <source>
        <dbReference type="ARBA" id="ARBA00010387"/>
    </source>
</evidence>
<keyword evidence="7" id="KW-1185">Reference proteome</keyword>
<dbReference type="AlphaFoldDB" id="A0AAV7IRX2"/>
<evidence type="ECO:0000313" key="7">
    <source>
        <dbReference type="Proteomes" id="UP000826195"/>
    </source>
</evidence>
<evidence type="ECO:0000256" key="4">
    <source>
        <dbReference type="ARBA" id="ARBA00023152"/>
    </source>
</evidence>
<dbReference type="SUPFAM" id="SSF51569">
    <property type="entry name" value="Aldolase"/>
    <property type="match status" value="1"/>
</dbReference>
<dbReference type="EMBL" id="JAHXZJ010001119">
    <property type="protein sequence ID" value="KAH0555435.1"/>
    <property type="molecule type" value="Genomic_DNA"/>
</dbReference>
<proteinExistence type="inferred from homology"/>
<evidence type="ECO:0000256" key="5">
    <source>
        <dbReference type="ARBA" id="ARBA00023239"/>
    </source>
</evidence>
<protein>
    <recommendedName>
        <fullName evidence="3">fructose-bisphosphate aldolase</fullName>
        <ecNumber evidence="3">4.1.2.13</ecNumber>
    </recommendedName>
</protein>
<dbReference type="Proteomes" id="UP000826195">
    <property type="component" value="Unassembled WGS sequence"/>
</dbReference>
<evidence type="ECO:0000313" key="6">
    <source>
        <dbReference type="EMBL" id="KAH0555435.1"/>
    </source>
</evidence>
<dbReference type="InterPro" id="IPR000741">
    <property type="entry name" value="FBA_I"/>
</dbReference>
<dbReference type="PANTHER" id="PTHR11627">
    <property type="entry name" value="FRUCTOSE-BISPHOSPHATE ALDOLASE"/>
    <property type="match status" value="1"/>
</dbReference>
<comment type="pathway">
    <text evidence="1">Carbohydrate degradation; glycolysis; D-glyceraldehyde 3-phosphate and glycerone phosphate from D-glucose: step 4/4.</text>
</comment>
<dbReference type="EC" id="4.1.2.13" evidence="3"/>
<dbReference type="GO" id="GO:0004332">
    <property type="term" value="F:fructose-bisphosphate aldolase activity"/>
    <property type="evidence" value="ECO:0007669"/>
    <property type="project" value="UniProtKB-EC"/>
</dbReference>
<organism evidence="6 7">
    <name type="scientific">Cotesia glomerata</name>
    <name type="common">Lepidopteran parasitic wasp</name>
    <name type="synonym">Apanteles glomeratus</name>
    <dbReference type="NCBI Taxonomy" id="32391"/>
    <lineage>
        <taxon>Eukaryota</taxon>
        <taxon>Metazoa</taxon>
        <taxon>Ecdysozoa</taxon>
        <taxon>Arthropoda</taxon>
        <taxon>Hexapoda</taxon>
        <taxon>Insecta</taxon>
        <taxon>Pterygota</taxon>
        <taxon>Neoptera</taxon>
        <taxon>Endopterygota</taxon>
        <taxon>Hymenoptera</taxon>
        <taxon>Apocrita</taxon>
        <taxon>Ichneumonoidea</taxon>
        <taxon>Braconidae</taxon>
        <taxon>Microgastrinae</taxon>
        <taxon>Cotesia</taxon>
    </lineage>
</organism>
<dbReference type="Gene3D" id="3.20.20.70">
    <property type="entry name" value="Aldolase class I"/>
    <property type="match status" value="1"/>
</dbReference>
<reference evidence="6 7" key="1">
    <citation type="journal article" date="2021" name="J. Hered.">
        <title>A chromosome-level genome assembly of the parasitoid wasp, Cotesia glomerata (Hymenoptera: Braconidae).</title>
        <authorList>
            <person name="Pinto B.J."/>
            <person name="Weis J.J."/>
            <person name="Gamble T."/>
            <person name="Ode P.J."/>
            <person name="Paul R."/>
            <person name="Zaspel J.M."/>
        </authorList>
    </citation>
    <scope>NUCLEOTIDE SEQUENCE [LARGE SCALE GENOMIC DNA]</scope>
    <source>
        <strain evidence="6">CgM1</strain>
    </source>
</reference>
<sequence>MGDFDKNCCCTKTQNTFEVKSYTKLNPELRLELKRIKKLLIKPQKGFLDLSKPSENSNEARNDLKFLNGFSDILSSDELSEYITAVIVDWNTSSAEISTGCWKLPKVMAQKSIVTGVKIDQGTVPLFGTYNEMVTQGLDDLHSKCLMLKENNCQFTTWKCIFKISNQWPSALASTANALAAARYASVTQSTGMIPIVHLEIINLPKATYSIVRALEAHQEILSSFFSAFNQYHVALESIILMLAIIEPGIDNAAYHDPCTLADYTSTFLNQLLPPAIPAIILSATNQHFSHYLNALTQDKSSKSWKLLFHCLRAPRNSSKNISDDTLMLLEDLHNFFHAHLNIKHENSLSWD</sequence>
<accession>A0AAV7IRX2</accession>
<dbReference type="InterPro" id="IPR013785">
    <property type="entry name" value="Aldolase_TIM"/>
</dbReference>